<dbReference type="Proteomes" id="UP000485880">
    <property type="component" value="Unassembled WGS sequence"/>
</dbReference>
<comment type="caution">
    <text evidence="2">The sequence shown here is derived from an EMBL/GenBank/DDBJ whole genome shotgun (WGS) entry which is preliminary data.</text>
</comment>
<keyword evidence="3" id="KW-1185">Reference proteome</keyword>
<accession>A0A8B6M3C7</accession>
<protein>
    <submittedName>
        <fullName evidence="2">Uncharacterized protein</fullName>
    </submittedName>
</protein>
<evidence type="ECO:0000313" key="2">
    <source>
        <dbReference type="EMBL" id="VTZ49547.1"/>
    </source>
</evidence>
<proteinExistence type="predicted"/>
<dbReference type="AlphaFoldDB" id="A0A8B6M3C7"/>
<feature type="compositionally biased region" description="Polar residues" evidence="1">
    <location>
        <begin position="10"/>
        <end position="21"/>
    </location>
</feature>
<name>A0A8B6M3C7_METTU</name>
<dbReference type="EMBL" id="CABFMQ020000073">
    <property type="protein sequence ID" value="VTZ49547.1"/>
    <property type="molecule type" value="Genomic_DNA"/>
</dbReference>
<evidence type="ECO:0000313" key="3">
    <source>
        <dbReference type="Proteomes" id="UP000485880"/>
    </source>
</evidence>
<gene>
    <name evidence="2" type="ORF">MPC4_170078</name>
</gene>
<evidence type="ECO:0000256" key="1">
    <source>
        <dbReference type="SAM" id="MobiDB-lite"/>
    </source>
</evidence>
<sequence length="108" mass="12050">MRESGEAQEKNSASSGAETLNEQHSADLVKVCRHQIIRKAAYAVSRPKMLVTCHRAFPPRRVRVRPDVSRSRFLGQPKLEFPPVLAYDAGSVDKPFANESGASYQRPL</sequence>
<feature type="region of interest" description="Disordered" evidence="1">
    <location>
        <begin position="1"/>
        <end position="21"/>
    </location>
</feature>
<organism evidence="2 3">
    <name type="scientific">Methylocella tundrae</name>
    <dbReference type="NCBI Taxonomy" id="227605"/>
    <lineage>
        <taxon>Bacteria</taxon>
        <taxon>Pseudomonadati</taxon>
        <taxon>Pseudomonadota</taxon>
        <taxon>Alphaproteobacteria</taxon>
        <taxon>Hyphomicrobiales</taxon>
        <taxon>Beijerinckiaceae</taxon>
        <taxon>Methylocella</taxon>
    </lineage>
</organism>
<reference evidence="2 3" key="1">
    <citation type="submission" date="2019-05" db="EMBL/GenBank/DDBJ databases">
        <authorList>
            <person name="Farhan Ul Haque M."/>
        </authorList>
    </citation>
    <scope>NUCLEOTIDE SEQUENCE [LARGE SCALE GENOMIC DNA]</scope>
    <source>
        <strain evidence="2">2</strain>
    </source>
</reference>